<dbReference type="RefSeq" id="WP_012674496.1">
    <property type="nucleotide sequence ID" value="NC_012438.1"/>
</dbReference>
<dbReference type="STRING" id="204536.SULAZ_0376"/>
<feature type="domain" description="Pyridoxamine 5'-phosphate oxidase N-terminal" evidence="1">
    <location>
        <begin position="4"/>
        <end position="85"/>
    </location>
</feature>
<sequence length="141" mass="15351">MLNKNLMKLLNDLTPAVFATVDGDKPYLAFVSWLIAKDQNTLRVALSKNSKSVENVKNNPNVAISVFGPEIAATIYGKAEIIKNSIEDIPFGVSVLEVKVENVVDNLFPGATVKGTIPFEHTGNVQKALELDDKVLKALRS</sequence>
<dbReference type="OrthoDB" id="14913at2"/>
<dbReference type="Proteomes" id="UP000001369">
    <property type="component" value="Chromosome"/>
</dbReference>
<dbReference type="InterPro" id="IPR011576">
    <property type="entry name" value="Pyridox_Oxase_N"/>
</dbReference>
<keyword evidence="3" id="KW-1185">Reference proteome</keyword>
<dbReference type="eggNOG" id="COG3576">
    <property type="taxonomic scope" value="Bacteria"/>
</dbReference>
<dbReference type="Gene3D" id="2.30.110.10">
    <property type="entry name" value="Electron Transport, Fmn-binding Protein, Chain A"/>
    <property type="match status" value="1"/>
</dbReference>
<organism evidence="2 3">
    <name type="scientific">Sulfurihydrogenibium azorense (strain DSM 15241 / OCM 825 / Az-Fu1)</name>
    <dbReference type="NCBI Taxonomy" id="204536"/>
    <lineage>
        <taxon>Bacteria</taxon>
        <taxon>Pseudomonadati</taxon>
        <taxon>Aquificota</taxon>
        <taxon>Aquificia</taxon>
        <taxon>Aquificales</taxon>
        <taxon>Hydrogenothermaceae</taxon>
        <taxon>Sulfurihydrogenibium</taxon>
    </lineage>
</organism>
<reference evidence="2 3" key="1">
    <citation type="journal article" date="2009" name="J. Bacteriol.">
        <title>Complete and draft genome sequences of six members of the Aquificales.</title>
        <authorList>
            <person name="Reysenbach A.L."/>
            <person name="Hamamura N."/>
            <person name="Podar M."/>
            <person name="Griffiths E."/>
            <person name="Ferreira S."/>
            <person name="Hochstein R."/>
            <person name="Heidelberg J."/>
            <person name="Johnson J."/>
            <person name="Mead D."/>
            <person name="Pohorille A."/>
            <person name="Sarmiento M."/>
            <person name="Schweighofer K."/>
            <person name="Seshadri R."/>
            <person name="Voytek M.A."/>
        </authorList>
    </citation>
    <scope>NUCLEOTIDE SEQUENCE [LARGE SCALE GENOMIC DNA]</scope>
    <source>
        <strain evidence="3">Az-Fu1 / DSM 15241 / OCM 825</strain>
    </source>
</reference>
<dbReference type="SUPFAM" id="SSF50475">
    <property type="entry name" value="FMN-binding split barrel"/>
    <property type="match status" value="1"/>
</dbReference>
<proteinExistence type="predicted"/>
<accession>C1DTD3</accession>
<gene>
    <name evidence="2" type="ordered locus">SULAZ_0376</name>
</gene>
<dbReference type="KEGG" id="saf:SULAZ_0376"/>
<evidence type="ECO:0000313" key="3">
    <source>
        <dbReference type="Proteomes" id="UP000001369"/>
    </source>
</evidence>
<dbReference type="Pfam" id="PF01243">
    <property type="entry name" value="PNPOx_N"/>
    <property type="match status" value="1"/>
</dbReference>
<dbReference type="HOGENOM" id="CLU_125329_0_0_0"/>
<evidence type="ECO:0000313" key="2">
    <source>
        <dbReference type="EMBL" id="ACN99178.1"/>
    </source>
</evidence>
<name>C1DTD3_SULAA</name>
<dbReference type="AlphaFoldDB" id="C1DTD3"/>
<protein>
    <submittedName>
        <fullName evidence="2">Pyridoxamine 5'-phosphate oxidase-related FMN-binding</fullName>
    </submittedName>
</protein>
<evidence type="ECO:0000259" key="1">
    <source>
        <dbReference type="Pfam" id="PF01243"/>
    </source>
</evidence>
<dbReference type="InterPro" id="IPR012349">
    <property type="entry name" value="Split_barrel_FMN-bd"/>
</dbReference>
<dbReference type="EMBL" id="CP001229">
    <property type="protein sequence ID" value="ACN99178.1"/>
    <property type="molecule type" value="Genomic_DNA"/>
</dbReference>